<name>A0A498CJ47_9FIRM</name>
<dbReference type="InterPro" id="IPR051010">
    <property type="entry name" value="BCAA_transport"/>
</dbReference>
<reference evidence="4 5" key="1">
    <citation type="submission" date="2018-10" db="EMBL/GenBank/DDBJ databases">
        <title>Anaerotruncus faecis sp. nov., isolated from human feces.</title>
        <authorList>
            <person name="Wang Y.-J."/>
        </authorList>
    </citation>
    <scope>NUCLEOTIDE SEQUENCE [LARGE SCALE GENOMIC DNA]</scope>
    <source>
        <strain evidence="4 5">22A2-44</strain>
    </source>
</reference>
<dbReference type="PANTHER" id="PTHR30483:SF37">
    <property type="entry name" value="ABC TRANSPORTER SUBSTRATE-BINDING PROTEIN"/>
    <property type="match status" value="1"/>
</dbReference>
<dbReference type="EMBL" id="RCHT01000045">
    <property type="protein sequence ID" value="RLL07657.1"/>
    <property type="molecule type" value="Genomic_DNA"/>
</dbReference>
<dbReference type="PROSITE" id="PS51257">
    <property type="entry name" value="PROKAR_LIPOPROTEIN"/>
    <property type="match status" value="1"/>
</dbReference>
<dbReference type="Gene3D" id="3.40.50.2300">
    <property type="match status" value="2"/>
</dbReference>
<dbReference type="PANTHER" id="PTHR30483">
    <property type="entry name" value="LEUCINE-SPECIFIC-BINDING PROTEIN"/>
    <property type="match status" value="1"/>
</dbReference>
<dbReference type="InterPro" id="IPR028081">
    <property type="entry name" value="Leu-bd"/>
</dbReference>
<organism evidence="4 5">
    <name type="scientific">Anaerotruncus massiliensis</name>
    <name type="common">ex Liu et al. 2021</name>
    <dbReference type="NCBI Taxonomy" id="2321404"/>
    <lineage>
        <taxon>Bacteria</taxon>
        <taxon>Bacillati</taxon>
        <taxon>Bacillota</taxon>
        <taxon>Clostridia</taxon>
        <taxon>Eubacteriales</taxon>
        <taxon>Oscillospiraceae</taxon>
        <taxon>Anaerotruncus</taxon>
    </lineage>
</organism>
<dbReference type="InterPro" id="IPR028082">
    <property type="entry name" value="Peripla_BP_I"/>
</dbReference>
<evidence type="ECO:0000259" key="3">
    <source>
        <dbReference type="Pfam" id="PF13458"/>
    </source>
</evidence>
<dbReference type="SUPFAM" id="SSF53822">
    <property type="entry name" value="Periplasmic binding protein-like I"/>
    <property type="match status" value="1"/>
</dbReference>
<evidence type="ECO:0000256" key="1">
    <source>
        <dbReference type="ARBA" id="ARBA00010062"/>
    </source>
</evidence>
<keyword evidence="2" id="KW-0732">Signal</keyword>
<gene>
    <name evidence="4" type="ORF">D4A47_13130</name>
</gene>
<accession>A0A498CJ47</accession>
<dbReference type="AlphaFoldDB" id="A0A498CJ47"/>
<comment type="similarity">
    <text evidence="1">Belongs to the leucine-binding protein family.</text>
</comment>
<feature type="domain" description="Leucine-binding protein" evidence="3">
    <location>
        <begin position="60"/>
        <end position="391"/>
    </location>
</feature>
<evidence type="ECO:0000313" key="5">
    <source>
        <dbReference type="Proteomes" id="UP000276301"/>
    </source>
</evidence>
<keyword evidence="5" id="KW-1185">Reference proteome</keyword>
<evidence type="ECO:0000256" key="2">
    <source>
        <dbReference type="ARBA" id="ARBA00022729"/>
    </source>
</evidence>
<evidence type="ECO:0000313" key="4">
    <source>
        <dbReference type="EMBL" id="RLL07657.1"/>
    </source>
</evidence>
<protein>
    <submittedName>
        <fullName evidence="4">Amino acid ABC transporter substrate-binding protein</fullName>
    </submittedName>
</protein>
<sequence length="434" mass="47766">MLQYKGGKEMSKAKRILAVLLSACLATGLFYGCGGEGATQPDAANPPAAGGSAEDGELPPLKIGMVTQLTGPNAFGGHEYQYGAEMALEHIGGEINGRKIEMVFADGPTQDATLSEFERLYNDGVRVFISGYGCIADRTFATMADDMQALYLSLAWDADLIQGPSTYFFRGGANVDDFSRGAMMQAIDIGKTFLGKDAKDLKVALLYTTRLQHVANPMLETAEANGVQVVINEGYPDTNKDFMPIITKLQNTDYDILIPIQGTPDGTLFLKKIHELNYRPKVILAGGIFYDTPNFSDLGNEITNGILTQSYTNPSISEDAAPGITKFKEDFEAEYGHKPLAHALQAYGGMNVYFECLKKVDPKDWDDTAKLAAAMKSLDFEEGKLPWYWGIKWDEFNSNTRAGQMVISEWMDGDMYAVYPDFLRTKDPVIPWEQ</sequence>
<comment type="caution">
    <text evidence="4">The sequence shown here is derived from an EMBL/GenBank/DDBJ whole genome shotgun (WGS) entry which is preliminary data.</text>
</comment>
<dbReference type="Pfam" id="PF13458">
    <property type="entry name" value="Peripla_BP_6"/>
    <property type="match status" value="1"/>
</dbReference>
<proteinExistence type="inferred from homology"/>
<dbReference type="Proteomes" id="UP000276301">
    <property type="component" value="Unassembled WGS sequence"/>
</dbReference>